<evidence type="ECO:0000313" key="2">
    <source>
        <dbReference type="Proteomes" id="UP000694428"/>
    </source>
</evidence>
<keyword evidence="2" id="KW-1185">Reference proteome</keyword>
<protein>
    <submittedName>
        <fullName evidence="1">Uncharacterized protein</fullName>
    </submittedName>
</protein>
<proteinExistence type="predicted"/>
<dbReference type="Proteomes" id="UP000694428">
    <property type="component" value="Unplaced"/>
</dbReference>
<organism evidence="1 2">
    <name type="scientific">Pavo cristatus</name>
    <name type="common">Indian peafowl</name>
    <name type="synonym">Blue peafowl</name>
    <dbReference type="NCBI Taxonomy" id="9049"/>
    <lineage>
        <taxon>Eukaryota</taxon>
        <taxon>Metazoa</taxon>
        <taxon>Chordata</taxon>
        <taxon>Craniata</taxon>
        <taxon>Vertebrata</taxon>
        <taxon>Euteleostomi</taxon>
        <taxon>Archelosauria</taxon>
        <taxon>Archosauria</taxon>
        <taxon>Dinosauria</taxon>
        <taxon>Saurischia</taxon>
        <taxon>Theropoda</taxon>
        <taxon>Coelurosauria</taxon>
        <taxon>Aves</taxon>
        <taxon>Neognathae</taxon>
        <taxon>Galloanserae</taxon>
        <taxon>Galliformes</taxon>
        <taxon>Phasianidae</taxon>
        <taxon>Phasianinae</taxon>
        <taxon>Pavo</taxon>
    </lineage>
</organism>
<reference evidence="1" key="2">
    <citation type="submission" date="2025-09" db="UniProtKB">
        <authorList>
            <consortium name="Ensembl"/>
        </authorList>
    </citation>
    <scope>IDENTIFICATION</scope>
</reference>
<evidence type="ECO:0000313" key="1">
    <source>
        <dbReference type="Ensembl" id="ENSPSTP00000022365.1"/>
    </source>
</evidence>
<dbReference type="AlphaFoldDB" id="A0A8C9LF05"/>
<accession>A0A8C9LF05</accession>
<sequence>CKARRGWAGALLCVCCTAPQGERWEAGRGRDGEMAETGSVHATRFEAAVKVIQSLPKNGECGRGTVRRARPAGVCAAEGPGGAGPRPV</sequence>
<reference evidence="1" key="1">
    <citation type="submission" date="2025-08" db="UniProtKB">
        <authorList>
            <consortium name="Ensembl"/>
        </authorList>
    </citation>
    <scope>IDENTIFICATION</scope>
</reference>
<name>A0A8C9LF05_PAVCR</name>
<dbReference type="Ensembl" id="ENSPSTT00000023486.1">
    <property type="protein sequence ID" value="ENSPSTP00000022365.1"/>
    <property type="gene ID" value="ENSPSTG00000016404.1"/>
</dbReference>